<accession>A0A1H5PX91</accession>
<dbReference type="EMBL" id="FNUC01000004">
    <property type="protein sequence ID" value="SEF18355.1"/>
    <property type="molecule type" value="Genomic_DNA"/>
</dbReference>
<dbReference type="InterPro" id="IPR008927">
    <property type="entry name" value="6-PGluconate_DH-like_C_sf"/>
</dbReference>
<sequence length="270" mass="27027">MTRGHDVVVWNRTEAKVQPLVAAGAGAAASPADAARRAEVVLVMVSDPAALDAVVDGPDGLARGLGAAGAAGAVVQLSTVTVESVHALRARLPEHTLLLDAPVLGSLAEADGGTLTILCGGTDAAVERCAPVLSELGSVVGLGALGFGTAAKLLANNALFGALGVLGESIAIGRRLGLPLEAIFTALSHTPLAAQAQRRRPALEAGAYPPRFALELARKDADLIAAAAAATGPPLKVSSAMRAWFTEAEAAGHAADDYTAVLAHILAARA</sequence>
<dbReference type="GO" id="GO:0051287">
    <property type="term" value="F:NAD binding"/>
    <property type="evidence" value="ECO:0007669"/>
    <property type="project" value="InterPro"/>
</dbReference>
<gene>
    <name evidence="7" type="ORF">SAMN04488561_6414</name>
</gene>
<feature type="active site" evidence="4">
    <location>
        <position position="152"/>
    </location>
</feature>
<evidence type="ECO:0000256" key="4">
    <source>
        <dbReference type="PIRSR" id="PIRSR000103-1"/>
    </source>
</evidence>
<dbReference type="SUPFAM" id="SSF51735">
    <property type="entry name" value="NAD(P)-binding Rossmann-fold domains"/>
    <property type="match status" value="1"/>
</dbReference>
<evidence type="ECO:0000256" key="2">
    <source>
        <dbReference type="ARBA" id="ARBA00023002"/>
    </source>
</evidence>
<evidence type="ECO:0000256" key="3">
    <source>
        <dbReference type="ARBA" id="ARBA00023027"/>
    </source>
</evidence>
<dbReference type="InterPro" id="IPR036291">
    <property type="entry name" value="NAD(P)-bd_dom_sf"/>
</dbReference>
<comment type="similarity">
    <text evidence="1">Belongs to the HIBADH-related family.</text>
</comment>
<dbReference type="STRING" id="561176.SAMN04488561_6414"/>
<dbReference type="PANTHER" id="PTHR43580:SF2">
    <property type="entry name" value="CYTOKINE-LIKE NUCLEAR FACTOR N-PAC"/>
    <property type="match status" value="1"/>
</dbReference>
<feature type="domain" description="6-phosphogluconate dehydrogenase NADP-binding" evidence="5">
    <location>
        <begin position="2"/>
        <end position="140"/>
    </location>
</feature>
<dbReference type="Gene3D" id="1.10.1040.10">
    <property type="entry name" value="N-(1-d-carboxylethyl)-l-norvaline Dehydrogenase, domain 2"/>
    <property type="match status" value="1"/>
</dbReference>
<name>A0A1H5PX91_9ACTN</name>
<dbReference type="Proteomes" id="UP000181980">
    <property type="component" value="Unassembled WGS sequence"/>
</dbReference>
<dbReference type="Pfam" id="PF14833">
    <property type="entry name" value="NAD_binding_11"/>
    <property type="match status" value="1"/>
</dbReference>
<evidence type="ECO:0000259" key="5">
    <source>
        <dbReference type="Pfam" id="PF03446"/>
    </source>
</evidence>
<keyword evidence="2" id="KW-0560">Oxidoreductase</keyword>
<dbReference type="GO" id="GO:0016491">
    <property type="term" value="F:oxidoreductase activity"/>
    <property type="evidence" value="ECO:0007669"/>
    <property type="project" value="UniProtKB-KW"/>
</dbReference>
<evidence type="ECO:0000259" key="6">
    <source>
        <dbReference type="Pfam" id="PF14833"/>
    </source>
</evidence>
<dbReference type="AlphaFoldDB" id="A0A1H5PX91"/>
<dbReference type="InterPro" id="IPR006115">
    <property type="entry name" value="6PGDH_NADP-bd"/>
</dbReference>
<evidence type="ECO:0000313" key="7">
    <source>
        <dbReference type="EMBL" id="SEF18355.1"/>
    </source>
</evidence>
<dbReference type="SUPFAM" id="SSF48179">
    <property type="entry name" value="6-phosphogluconate dehydrogenase C-terminal domain-like"/>
    <property type="match status" value="1"/>
</dbReference>
<dbReference type="InterPro" id="IPR015815">
    <property type="entry name" value="HIBADH-related"/>
</dbReference>
<dbReference type="Gene3D" id="3.40.50.720">
    <property type="entry name" value="NAD(P)-binding Rossmann-like Domain"/>
    <property type="match status" value="1"/>
</dbReference>
<dbReference type="InterPro" id="IPR051265">
    <property type="entry name" value="HIBADH-related_NP60_sf"/>
</dbReference>
<dbReference type="GO" id="GO:0050661">
    <property type="term" value="F:NADP binding"/>
    <property type="evidence" value="ECO:0007669"/>
    <property type="project" value="InterPro"/>
</dbReference>
<dbReference type="PIRSF" id="PIRSF000103">
    <property type="entry name" value="HIBADH"/>
    <property type="match status" value="1"/>
</dbReference>
<dbReference type="InterPro" id="IPR013328">
    <property type="entry name" value="6PGD_dom2"/>
</dbReference>
<dbReference type="InterPro" id="IPR029154">
    <property type="entry name" value="HIBADH-like_NADP-bd"/>
</dbReference>
<evidence type="ECO:0000256" key="1">
    <source>
        <dbReference type="ARBA" id="ARBA00009080"/>
    </source>
</evidence>
<keyword evidence="8" id="KW-1185">Reference proteome</keyword>
<dbReference type="PANTHER" id="PTHR43580">
    <property type="entry name" value="OXIDOREDUCTASE GLYR1-RELATED"/>
    <property type="match status" value="1"/>
</dbReference>
<reference evidence="8" key="1">
    <citation type="submission" date="2016-10" db="EMBL/GenBank/DDBJ databases">
        <authorList>
            <person name="Varghese N."/>
            <person name="Submissions S."/>
        </authorList>
    </citation>
    <scope>NUCLEOTIDE SEQUENCE [LARGE SCALE GENOMIC DNA]</scope>
    <source>
        <strain evidence="8">DSM 45237</strain>
    </source>
</reference>
<organism evidence="7 8">
    <name type="scientific">Jiangella alba</name>
    <dbReference type="NCBI Taxonomy" id="561176"/>
    <lineage>
        <taxon>Bacteria</taxon>
        <taxon>Bacillati</taxon>
        <taxon>Actinomycetota</taxon>
        <taxon>Actinomycetes</taxon>
        <taxon>Jiangellales</taxon>
        <taxon>Jiangellaceae</taxon>
        <taxon>Jiangella</taxon>
    </lineage>
</organism>
<evidence type="ECO:0000313" key="8">
    <source>
        <dbReference type="Proteomes" id="UP000181980"/>
    </source>
</evidence>
<feature type="domain" description="3-hydroxyisobutyrate dehydrogenase-like NAD-binding" evidence="6">
    <location>
        <begin position="146"/>
        <end position="263"/>
    </location>
</feature>
<keyword evidence="3" id="KW-0520">NAD</keyword>
<protein>
    <submittedName>
        <fullName evidence="7">3-hydroxyisobutyrate dehydrogenase</fullName>
    </submittedName>
</protein>
<proteinExistence type="inferred from homology"/>
<dbReference type="Pfam" id="PF03446">
    <property type="entry name" value="NAD_binding_2"/>
    <property type="match status" value="1"/>
</dbReference>